<name>A0A813CA32_9DINO</name>
<feature type="region of interest" description="Disordered" evidence="1">
    <location>
        <begin position="1"/>
        <end position="229"/>
    </location>
</feature>
<proteinExistence type="predicted"/>
<dbReference type="OrthoDB" id="437901at2759"/>
<feature type="compositionally biased region" description="Basic and acidic residues" evidence="1">
    <location>
        <begin position="57"/>
        <end position="71"/>
    </location>
</feature>
<reference evidence="2" key="1">
    <citation type="submission" date="2021-02" db="EMBL/GenBank/DDBJ databases">
        <authorList>
            <person name="Dougan E. K."/>
            <person name="Rhodes N."/>
            <person name="Thang M."/>
            <person name="Chan C."/>
        </authorList>
    </citation>
    <scope>NUCLEOTIDE SEQUENCE</scope>
</reference>
<comment type="caution">
    <text evidence="2">The sequence shown here is derived from an EMBL/GenBank/DDBJ whole genome shotgun (WGS) entry which is preliminary data.</text>
</comment>
<feature type="compositionally biased region" description="Low complexity" evidence="1">
    <location>
        <begin position="182"/>
        <end position="196"/>
    </location>
</feature>
<protein>
    <submittedName>
        <fullName evidence="2">Uncharacterized protein</fullName>
    </submittedName>
</protein>
<evidence type="ECO:0000313" key="3">
    <source>
        <dbReference type="Proteomes" id="UP000601435"/>
    </source>
</evidence>
<gene>
    <name evidence="2" type="ORF">SNEC2469_LOCUS34093</name>
</gene>
<feature type="compositionally biased region" description="Polar residues" evidence="1">
    <location>
        <begin position="1"/>
        <end position="10"/>
    </location>
</feature>
<feature type="region of interest" description="Disordered" evidence="1">
    <location>
        <begin position="255"/>
        <end position="328"/>
    </location>
</feature>
<dbReference type="EMBL" id="CAJNJA010092719">
    <property type="protein sequence ID" value="CAE7940956.1"/>
    <property type="molecule type" value="Genomic_DNA"/>
</dbReference>
<organism evidence="2 3">
    <name type="scientific">Symbiodinium necroappetens</name>
    <dbReference type="NCBI Taxonomy" id="1628268"/>
    <lineage>
        <taxon>Eukaryota</taxon>
        <taxon>Sar</taxon>
        <taxon>Alveolata</taxon>
        <taxon>Dinophyceae</taxon>
        <taxon>Suessiales</taxon>
        <taxon>Symbiodiniaceae</taxon>
        <taxon>Symbiodinium</taxon>
    </lineage>
</organism>
<evidence type="ECO:0000313" key="2">
    <source>
        <dbReference type="EMBL" id="CAE7940956.1"/>
    </source>
</evidence>
<feature type="compositionally biased region" description="Basic and acidic residues" evidence="1">
    <location>
        <begin position="255"/>
        <end position="264"/>
    </location>
</feature>
<feature type="region of interest" description="Disordered" evidence="1">
    <location>
        <begin position="419"/>
        <end position="469"/>
    </location>
</feature>
<keyword evidence="3" id="KW-1185">Reference proteome</keyword>
<dbReference type="Proteomes" id="UP000601435">
    <property type="component" value="Unassembled WGS sequence"/>
</dbReference>
<feature type="compositionally biased region" description="Basic and acidic residues" evidence="1">
    <location>
        <begin position="301"/>
        <end position="321"/>
    </location>
</feature>
<evidence type="ECO:0000256" key="1">
    <source>
        <dbReference type="SAM" id="MobiDB-lite"/>
    </source>
</evidence>
<feature type="non-terminal residue" evidence="2">
    <location>
        <position position="715"/>
    </location>
</feature>
<feature type="non-terminal residue" evidence="2">
    <location>
        <position position="1"/>
    </location>
</feature>
<dbReference type="AlphaFoldDB" id="A0A813CA32"/>
<feature type="compositionally biased region" description="Basic and acidic residues" evidence="1">
    <location>
        <begin position="161"/>
        <end position="177"/>
    </location>
</feature>
<feature type="compositionally biased region" description="Low complexity" evidence="1">
    <location>
        <begin position="43"/>
        <end position="54"/>
    </location>
</feature>
<accession>A0A813CA32</accession>
<sequence length="715" mass="78888">HAEPTQQDQLLAQEDRRPSRLPANPVPPLAAGHVTVEASQLEAPPSAQHSASAQIGAKKEEQMLTQEERRPSRLQANRDPLAAGNASVEEASQLDLLPSAQPSASTSRHTETKKKGQMLEQEERRPSRLQAKQDPLAVSVPVEASQLEIPPSAQPSASMHMEAKKEEQMLTREERRPSRLQAVSASAEELETALSAQPSASRLLAQEERRPSHLLAKQDPLSSGNIPVQEDSQLEIPPSAEPSGPTNIEAKKEEHMLAQDERRPSRLQANRDPLAAGNASAEEASQLDLLPSAQSFASRSRHIDIETKKEEQVHAREERRLPSSQAEQDPLVVGDIPLEVATELETPPRRPSMHAVNLGDETSWKATGAPCRPPQTTLLKMSNNIEMLPEPRNTASTQGFAKGLDALEAQEEGLADTTGLFRSRPNHKNSDQHRGCCDVQPAKASKRQSAKPSKMDLGPKSFAAHTGPKEDEVARELEGVSSSVPALDMTLQAFRRKRLLAYAAWIYSMEKTFCLLGGYLLAPPPAVPDVQKSSPNTLLAGDVDVPHIALAAFEYSVAPYRNKLKRIVEELGVRKDQEVDEQMKSAFSRIERQVGYVIAQWDRFIEQCKTYAIKAVDSPEGRAICTVSKMRWISYMRLKKGKQNTNQRGARTQVPDPEEMENAARSMAAAWPLAWAAVASSWASSRFLDLVETMSPAGKRRLNQHLQSDYVFQDE</sequence>